<evidence type="ECO:0000313" key="2">
    <source>
        <dbReference type="EMBL" id="PTU21477.1"/>
    </source>
</evidence>
<protein>
    <submittedName>
        <fullName evidence="2">Uncharacterized protein</fullName>
    </submittedName>
</protein>
<keyword evidence="1" id="KW-0812">Transmembrane</keyword>
<evidence type="ECO:0000313" key="3">
    <source>
        <dbReference type="Proteomes" id="UP000244073"/>
    </source>
</evidence>
<reference evidence="2 3" key="1">
    <citation type="journal article" date="2018" name="Proc. Natl. Acad. Sci. U.S.A.">
        <title>Linking secondary metabolites to gene clusters through genome sequencing of six diverse Aspergillus species.</title>
        <authorList>
            <person name="Kaerboelling I."/>
            <person name="Vesth T.C."/>
            <person name="Frisvad J.C."/>
            <person name="Nybo J.L."/>
            <person name="Theobald S."/>
            <person name="Kuo A."/>
            <person name="Bowyer P."/>
            <person name="Matsuda Y."/>
            <person name="Mondo S."/>
            <person name="Lyhne E.K."/>
            <person name="Kogle M.E."/>
            <person name="Clum A."/>
            <person name="Lipzen A."/>
            <person name="Salamov A."/>
            <person name="Ngan C.Y."/>
            <person name="Daum C."/>
            <person name="Chiniquy J."/>
            <person name="Barry K."/>
            <person name="LaButti K."/>
            <person name="Haridas S."/>
            <person name="Simmons B.A."/>
            <person name="Magnuson J.K."/>
            <person name="Mortensen U.H."/>
            <person name="Larsen T.O."/>
            <person name="Grigoriev I.V."/>
            <person name="Baker S.E."/>
            <person name="Andersen M.R."/>
        </authorList>
    </citation>
    <scope>NUCLEOTIDE SEQUENCE [LARGE SCALE GENOMIC DNA]</scope>
    <source>
        <strain evidence="2 3">IBT 24754</strain>
    </source>
</reference>
<dbReference type="EMBL" id="MSFN02000003">
    <property type="protein sequence ID" value="PTU21477.1"/>
    <property type="molecule type" value="Genomic_DNA"/>
</dbReference>
<dbReference type="AlphaFoldDB" id="A0A2T5LYW5"/>
<gene>
    <name evidence="2" type="ORF">P175DRAFT_0500365</name>
</gene>
<evidence type="ECO:0000256" key="1">
    <source>
        <dbReference type="SAM" id="Phobius"/>
    </source>
</evidence>
<dbReference type="VEuPathDB" id="FungiDB:P175DRAFT_0500365"/>
<accession>A0A2T5LYW5</accession>
<dbReference type="RefSeq" id="XP_040752869.1">
    <property type="nucleotide sequence ID" value="XM_040896942.1"/>
</dbReference>
<keyword evidence="1" id="KW-0472">Membrane</keyword>
<feature type="transmembrane region" description="Helical" evidence="1">
    <location>
        <begin position="25"/>
        <end position="46"/>
    </location>
</feature>
<name>A0A2T5LYW5_9EURO</name>
<comment type="caution">
    <text evidence="2">The sequence shown here is derived from an EMBL/GenBank/DDBJ whole genome shotgun (WGS) entry which is preliminary data.</text>
</comment>
<dbReference type="GeneID" id="63813824"/>
<sequence length="58" mass="6836">MSTKNTVAVILPETMQKEWPFQAGYISYIYFFFSLLSSLPSFHLYLRLSLPNYSPLRQ</sequence>
<organism evidence="2 3">
    <name type="scientific">Aspergillus ochraceoroseus IBT 24754</name>
    <dbReference type="NCBI Taxonomy" id="1392256"/>
    <lineage>
        <taxon>Eukaryota</taxon>
        <taxon>Fungi</taxon>
        <taxon>Dikarya</taxon>
        <taxon>Ascomycota</taxon>
        <taxon>Pezizomycotina</taxon>
        <taxon>Eurotiomycetes</taxon>
        <taxon>Eurotiomycetidae</taxon>
        <taxon>Eurotiales</taxon>
        <taxon>Aspergillaceae</taxon>
        <taxon>Aspergillus</taxon>
        <taxon>Aspergillus subgen. Nidulantes</taxon>
    </lineage>
</organism>
<dbReference type="Proteomes" id="UP000244073">
    <property type="component" value="Unassembled WGS sequence"/>
</dbReference>
<proteinExistence type="predicted"/>
<keyword evidence="1" id="KW-1133">Transmembrane helix</keyword>